<dbReference type="VEuPathDB" id="FungiDB:VP01_5748g1"/>
<dbReference type="OrthoDB" id="4092852at2759"/>
<gene>
    <name evidence="2" type="ORF">VP01_5748g1</name>
</gene>
<feature type="non-terminal residue" evidence="2">
    <location>
        <position position="1"/>
    </location>
</feature>
<dbReference type="Pfam" id="PF07727">
    <property type="entry name" value="RVT_2"/>
    <property type="match status" value="1"/>
</dbReference>
<feature type="domain" description="Reverse transcriptase Ty1/copia-type" evidence="1">
    <location>
        <begin position="55"/>
        <end position="146"/>
    </location>
</feature>
<comment type="caution">
    <text evidence="2">The sequence shown here is derived from an EMBL/GenBank/DDBJ whole genome shotgun (WGS) entry which is preliminary data.</text>
</comment>
<accession>A0A0L6UJ93</accession>
<dbReference type="PANTHER" id="PTHR11439">
    <property type="entry name" value="GAG-POL-RELATED RETROTRANSPOSON"/>
    <property type="match status" value="1"/>
</dbReference>
<organism evidence="2 3">
    <name type="scientific">Puccinia sorghi</name>
    <dbReference type="NCBI Taxonomy" id="27349"/>
    <lineage>
        <taxon>Eukaryota</taxon>
        <taxon>Fungi</taxon>
        <taxon>Dikarya</taxon>
        <taxon>Basidiomycota</taxon>
        <taxon>Pucciniomycotina</taxon>
        <taxon>Pucciniomycetes</taxon>
        <taxon>Pucciniales</taxon>
        <taxon>Pucciniaceae</taxon>
        <taxon>Puccinia</taxon>
    </lineage>
</organism>
<sequence>PVKYSYLTGDPESFRMAMKSDNRDQWIRAADEELSNIEGHDVWDDQWEEPAAFLKTVWTFKTKPKTLSAAEKKKARLCIQGFSQIPGLDYDNTFAPTGKYTSLLIVLMLAIDRKLPIQQFDVKSAFLFAPLKETLYIKTPEGCKRKAPYLKLKKSTLRTQTSTCQLISTQSYFFMLMISLSWERSMNLRNRMELLMDNNQIKLSQEKFIKKGLELAGIRECKPVKTPLSHPLYQFYQASIMPGIQHWKKVLHCWKYLAGTINLHLTLRPNLIEKSQALQHFTNATWADDLETRLSRSGSICFWKACPIAWNSKKQRNITMSSTKAELNALSDGVQENQWIKFLVEELWNENLKPTQFHIDNQGLLKKLKNFGSNSKTKHIGIKMKKLRDMKKNEEITVTLIPSDEMIADALTKPSSLLIKLRGVLKSAGETSLT</sequence>
<dbReference type="EMBL" id="LAVV01010994">
    <property type="protein sequence ID" value="KNZ48332.1"/>
    <property type="molecule type" value="Genomic_DNA"/>
</dbReference>
<keyword evidence="3" id="KW-1185">Reference proteome</keyword>
<protein>
    <recommendedName>
        <fullName evidence="1">Reverse transcriptase Ty1/copia-type domain-containing protein</fullName>
    </recommendedName>
</protein>
<evidence type="ECO:0000313" key="3">
    <source>
        <dbReference type="Proteomes" id="UP000037035"/>
    </source>
</evidence>
<reference evidence="2 3" key="1">
    <citation type="submission" date="2015-08" db="EMBL/GenBank/DDBJ databases">
        <title>Next Generation Sequencing and Analysis of the Genome of Puccinia sorghi L Schw, the Causal Agent of Maize Common Rust.</title>
        <authorList>
            <person name="Rochi L."/>
            <person name="Burguener G."/>
            <person name="Darino M."/>
            <person name="Turjanski A."/>
            <person name="Kreff E."/>
            <person name="Dieguez M.J."/>
            <person name="Sacco F."/>
        </authorList>
    </citation>
    <scope>NUCLEOTIDE SEQUENCE [LARGE SCALE GENOMIC DNA]</scope>
    <source>
        <strain evidence="2 3">RO10H11247</strain>
    </source>
</reference>
<evidence type="ECO:0000313" key="2">
    <source>
        <dbReference type="EMBL" id="KNZ48332.1"/>
    </source>
</evidence>
<dbReference type="PANTHER" id="PTHR11439:SF483">
    <property type="entry name" value="PEPTIDE SYNTHASE GLIP-LIKE, PUTATIVE (AFU_ORTHOLOGUE AFUA_3G12920)-RELATED"/>
    <property type="match status" value="1"/>
</dbReference>
<dbReference type="InterPro" id="IPR013103">
    <property type="entry name" value="RVT_2"/>
</dbReference>
<proteinExistence type="predicted"/>
<dbReference type="Proteomes" id="UP000037035">
    <property type="component" value="Unassembled WGS sequence"/>
</dbReference>
<evidence type="ECO:0000259" key="1">
    <source>
        <dbReference type="Pfam" id="PF07727"/>
    </source>
</evidence>
<dbReference type="AlphaFoldDB" id="A0A0L6UJ93"/>
<dbReference type="CDD" id="cd09272">
    <property type="entry name" value="RNase_HI_RT_Ty1"/>
    <property type="match status" value="1"/>
</dbReference>
<name>A0A0L6UJ93_9BASI</name>